<gene>
    <name evidence="1" type="ORF">P154DRAFT_516584</name>
</gene>
<evidence type="ECO:0000313" key="1">
    <source>
        <dbReference type="EMBL" id="KAF2007774.1"/>
    </source>
</evidence>
<reference evidence="1" key="1">
    <citation type="journal article" date="2020" name="Stud. Mycol.">
        <title>101 Dothideomycetes genomes: a test case for predicting lifestyles and emergence of pathogens.</title>
        <authorList>
            <person name="Haridas S."/>
            <person name="Albert R."/>
            <person name="Binder M."/>
            <person name="Bloem J."/>
            <person name="Labutti K."/>
            <person name="Salamov A."/>
            <person name="Andreopoulos B."/>
            <person name="Baker S."/>
            <person name="Barry K."/>
            <person name="Bills G."/>
            <person name="Bluhm B."/>
            <person name="Cannon C."/>
            <person name="Castanera R."/>
            <person name="Culley D."/>
            <person name="Daum C."/>
            <person name="Ezra D."/>
            <person name="Gonzalez J."/>
            <person name="Henrissat B."/>
            <person name="Kuo A."/>
            <person name="Liang C."/>
            <person name="Lipzen A."/>
            <person name="Lutzoni F."/>
            <person name="Magnuson J."/>
            <person name="Mondo S."/>
            <person name="Nolan M."/>
            <person name="Ohm R."/>
            <person name="Pangilinan J."/>
            <person name="Park H.-J."/>
            <person name="Ramirez L."/>
            <person name="Alfaro M."/>
            <person name="Sun H."/>
            <person name="Tritt A."/>
            <person name="Yoshinaga Y."/>
            <person name="Zwiers L.-H."/>
            <person name="Turgeon B."/>
            <person name="Goodwin S."/>
            <person name="Spatafora J."/>
            <person name="Crous P."/>
            <person name="Grigoriev I."/>
        </authorList>
    </citation>
    <scope>NUCLEOTIDE SEQUENCE</scope>
    <source>
        <strain evidence="1">CBS 123094</strain>
    </source>
</reference>
<sequence>MQASKKPRDVRAAAARAARRALASINPSNAHPQTQSPLFSTLPAEIRNFIFHHVVSQRVDFSRTNPPNATKYWPGHQHRTTIDLTLLLTCRLIYYETRYIALQSATHHERTFGSWPDHEAGYLFHLSAQQCAHLYHLHHSMSLIGGYRYFERFTELEYMQWKKITVTLRADLWPDYVPEYPISEVNPSDRIKRIILPQSCQEFTVEIDTQEDFTRQIVWLRSLANNLMQIDMNKRDGTKLRFHKEDTAEFRWTGMDYTARRPSFIHTEGTMPELVKYWLLRLCWRSGVPKREYESYDRVHCLSSALLEEISPKKN</sequence>
<evidence type="ECO:0000313" key="2">
    <source>
        <dbReference type="Proteomes" id="UP000799779"/>
    </source>
</evidence>
<dbReference type="Proteomes" id="UP000799779">
    <property type="component" value="Unassembled WGS sequence"/>
</dbReference>
<dbReference type="EMBL" id="ML977556">
    <property type="protein sequence ID" value="KAF2007774.1"/>
    <property type="molecule type" value="Genomic_DNA"/>
</dbReference>
<name>A0A6A5X4I5_9PLEO</name>
<dbReference type="PANTHER" id="PTHR42085">
    <property type="entry name" value="F-BOX DOMAIN-CONTAINING PROTEIN"/>
    <property type="match status" value="1"/>
</dbReference>
<keyword evidence="2" id="KW-1185">Reference proteome</keyword>
<dbReference type="InterPro" id="IPR038883">
    <property type="entry name" value="AN11006-like"/>
</dbReference>
<dbReference type="OrthoDB" id="288942at2759"/>
<protein>
    <submittedName>
        <fullName evidence="1">Uncharacterized protein</fullName>
    </submittedName>
</protein>
<dbReference type="PANTHER" id="PTHR42085:SF1">
    <property type="entry name" value="F-BOX DOMAIN-CONTAINING PROTEIN"/>
    <property type="match status" value="1"/>
</dbReference>
<dbReference type="AlphaFoldDB" id="A0A6A5X4I5"/>
<organism evidence="1 2">
    <name type="scientific">Amniculicola lignicola CBS 123094</name>
    <dbReference type="NCBI Taxonomy" id="1392246"/>
    <lineage>
        <taxon>Eukaryota</taxon>
        <taxon>Fungi</taxon>
        <taxon>Dikarya</taxon>
        <taxon>Ascomycota</taxon>
        <taxon>Pezizomycotina</taxon>
        <taxon>Dothideomycetes</taxon>
        <taxon>Pleosporomycetidae</taxon>
        <taxon>Pleosporales</taxon>
        <taxon>Amniculicolaceae</taxon>
        <taxon>Amniculicola</taxon>
    </lineage>
</organism>
<accession>A0A6A5X4I5</accession>
<proteinExistence type="predicted"/>